<evidence type="ECO:0000313" key="3">
    <source>
        <dbReference type="Proteomes" id="UP000198711"/>
    </source>
</evidence>
<dbReference type="PANTHER" id="PTHR12843">
    <property type="entry name" value="PROTEIN-LYSINE N-METHYLTRANSFERASE METTL10"/>
    <property type="match status" value="1"/>
</dbReference>
<dbReference type="GO" id="GO:0032259">
    <property type="term" value="P:methylation"/>
    <property type="evidence" value="ECO:0007669"/>
    <property type="project" value="UniProtKB-KW"/>
</dbReference>
<keyword evidence="2" id="KW-0489">Methyltransferase</keyword>
<feature type="domain" description="Methyltransferase" evidence="1">
    <location>
        <begin position="50"/>
        <end position="145"/>
    </location>
</feature>
<protein>
    <submittedName>
        <fullName evidence="2">Methyltransferase domain-containing protein</fullName>
    </submittedName>
</protein>
<gene>
    <name evidence="2" type="ORF">SAMN05444410_10880</name>
</gene>
<keyword evidence="3" id="KW-1185">Reference proteome</keyword>
<dbReference type="InterPro" id="IPR029063">
    <property type="entry name" value="SAM-dependent_MTases_sf"/>
</dbReference>
<dbReference type="PANTHER" id="PTHR12843:SF5">
    <property type="entry name" value="EEF1A LYSINE METHYLTRANSFERASE 2"/>
    <property type="match status" value="1"/>
</dbReference>
<dbReference type="AlphaFoldDB" id="A0A8X8LDW8"/>
<comment type="caution">
    <text evidence="2">The sequence shown here is derived from an EMBL/GenBank/DDBJ whole genome shotgun (WGS) entry which is preliminary data.</text>
</comment>
<sequence>MAYLCCMDKRSHWDHIYRHKTPAQLSWTQETPATSLDFIDTFRLPRNARIIDIGGGESRLAELLLEKGYKDITVLDISEEAIKRAQDRLGEKAALVQWIVADIADFEPPHPYDLWHDRATFHFLTTAPQVSNYLDHARTALPLGGYLVIGTFSDKGPDKCSGLPVHRYTEETLSGELHNGFNKIKCITEDHETPFHTVQNFLFCSFKRA</sequence>
<reference evidence="2 3" key="1">
    <citation type="submission" date="2016-10" db="EMBL/GenBank/DDBJ databases">
        <authorList>
            <person name="Varghese N."/>
            <person name="Submissions S."/>
        </authorList>
    </citation>
    <scope>NUCLEOTIDE SEQUENCE [LARGE SCALE GENOMIC DNA]</scope>
    <source>
        <strain evidence="2 3">DSM 25353</strain>
    </source>
</reference>
<dbReference type="InterPro" id="IPR041698">
    <property type="entry name" value="Methyltransf_25"/>
</dbReference>
<proteinExistence type="predicted"/>
<accession>A0A8X8LDW8</accession>
<dbReference type="GO" id="GO:0008168">
    <property type="term" value="F:methyltransferase activity"/>
    <property type="evidence" value="ECO:0007669"/>
    <property type="project" value="UniProtKB-KW"/>
</dbReference>
<dbReference type="Pfam" id="PF13649">
    <property type="entry name" value="Methyltransf_25"/>
    <property type="match status" value="1"/>
</dbReference>
<organism evidence="2 3">
    <name type="scientific">Hydrobacter penzbergensis</name>
    <dbReference type="NCBI Taxonomy" id="1235997"/>
    <lineage>
        <taxon>Bacteria</taxon>
        <taxon>Pseudomonadati</taxon>
        <taxon>Bacteroidota</taxon>
        <taxon>Chitinophagia</taxon>
        <taxon>Chitinophagales</taxon>
        <taxon>Chitinophagaceae</taxon>
        <taxon>Hydrobacter</taxon>
    </lineage>
</organism>
<keyword evidence="2" id="KW-0808">Transferase</keyword>
<dbReference type="SUPFAM" id="SSF53335">
    <property type="entry name" value="S-adenosyl-L-methionine-dependent methyltransferases"/>
    <property type="match status" value="1"/>
</dbReference>
<dbReference type="CDD" id="cd02440">
    <property type="entry name" value="AdoMet_MTases"/>
    <property type="match status" value="1"/>
</dbReference>
<name>A0A8X8LDW8_9BACT</name>
<evidence type="ECO:0000259" key="1">
    <source>
        <dbReference type="Pfam" id="PF13649"/>
    </source>
</evidence>
<evidence type="ECO:0000313" key="2">
    <source>
        <dbReference type="EMBL" id="SDX02942.1"/>
    </source>
</evidence>
<dbReference type="Gene3D" id="3.40.50.150">
    <property type="entry name" value="Vaccinia Virus protein VP39"/>
    <property type="match status" value="1"/>
</dbReference>
<dbReference type="EMBL" id="FNNO01000008">
    <property type="protein sequence ID" value="SDX02942.1"/>
    <property type="molecule type" value="Genomic_DNA"/>
</dbReference>
<dbReference type="Proteomes" id="UP000198711">
    <property type="component" value="Unassembled WGS sequence"/>
</dbReference>